<gene>
    <name evidence="4" type="ORF">FC695_44665</name>
</gene>
<comment type="caution">
    <text evidence="4">The sequence shown here is derived from an EMBL/GenBank/DDBJ whole genome shotgun (WGS) entry which is preliminary data.</text>
</comment>
<feature type="non-terminal residue" evidence="4">
    <location>
        <position position="76"/>
    </location>
</feature>
<evidence type="ECO:0000259" key="3">
    <source>
        <dbReference type="Pfam" id="PF00501"/>
    </source>
</evidence>
<evidence type="ECO:0000313" key="4">
    <source>
        <dbReference type="EMBL" id="TKI79455.1"/>
    </source>
</evidence>
<sequence length="76" mass="8630">RRFKGIFYNVQQTKLINLYGPTEATVDVTYYDCDLEKEAMIIPIGRPIDNTELYVLDQYQQVVPIGVAGELYLGGV</sequence>
<accession>A0A9X8ZY82</accession>
<protein>
    <submittedName>
        <fullName evidence="4">Amino acid adenylation domain-containing protein</fullName>
    </submittedName>
</protein>
<dbReference type="Gene3D" id="3.40.50.980">
    <property type="match status" value="1"/>
</dbReference>
<evidence type="ECO:0000256" key="1">
    <source>
        <dbReference type="ARBA" id="ARBA00022450"/>
    </source>
</evidence>
<dbReference type="AlphaFoldDB" id="A0A9X8ZY82"/>
<proteinExistence type="predicted"/>
<dbReference type="Gene3D" id="2.30.38.10">
    <property type="entry name" value="Luciferase, Domain 3"/>
    <property type="match status" value="1"/>
</dbReference>
<dbReference type="Pfam" id="PF00501">
    <property type="entry name" value="AMP-binding"/>
    <property type="match status" value="1"/>
</dbReference>
<reference evidence="4 5" key="1">
    <citation type="journal article" date="2019" name="Environ. Microbiol.">
        <title>An active ?-lactamase is a part of an orchestrated cell wall stress resistance network of Bacillus subtilis and related rhizosphere species.</title>
        <authorList>
            <person name="Bucher T."/>
            <person name="Keren-Paz A."/>
            <person name="Hausser J."/>
            <person name="Olender T."/>
            <person name="Cytryn E."/>
            <person name="Kolodkin-Gal I."/>
        </authorList>
    </citation>
    <scope>NUCLEOTIDE SEQUENCE [LARGE SCALE GENOMIC DNA]</scope>
    <source>
        <strain evidence="4 5">I32</strain>
    </source>
</reference>
<dbReference type="PANTHER" id="PTHR44845">
    <property type="entry name" value="CARRIER DOMAIN-CONTAINING PROTEIN"/>
    <property type="match status" value="1"/>
</dbReference>
<organism evidence="4 5">
    <name type="scientific">Bacillus cereus</name>
    <dbReference type="NCBI Taxonomy" id="1396"/>
    <lineage>
        <taxon>Bacteria</taxon>
        <taxon>Bacillati</taxon>
        <taxon>Bacillota</taxon>
        <taxon>Bacilli</taxon>
        <taxon>Bacillales</taxon>
        <taxon>Bacillaceae</taxon>
        <taxon>Bacillus</taxon>
        <taxon>Bacillus cereus group</taxon>
    </lineage>
</organism>
<keyword evidence="1" id="KW-0596">Phosphopantetheine</keyword>
<dbReference type="Proteomes" id="UP000308444">
    <property type="component" value="Unassembled WGS sequence"/>
</dbReference>
<dbReference type="EMBL" id="SZOH01005433">
    <property type="protein sequence ID" value="TKI79455.1"/>
    <property type="molecule type" value="Genomic_DNA"/>
</dbReference>
<dbReference type="InterPro" id="IPR000873">
    <property type="entry name" value="AMP-dep_synth/lig_dom"/>
</dbReference>
<name>A0A9X8ZY82_BACCE</name>
<evidence type="ECO:0000256" key="2">
    <source>
        <dbReference type="ARBA" id="ARBA00022553"/>
    </source>
</evidence>
<feature type="non-terminal residue" evidence="4">
    <location>
        <position position="1"/>
    </location>
</feature>
<evidence type="ECO:0000313" key="5">
    <source>
        <dbReference type="Proteomes" id="UP000308444"/>
    </source>
</evidence>
<dbReference type="SUPFAM" id="SSF56801">
    <property type="entry name" value="Acetyl-CoA synthetase-like"/>
    <property type="match status" value="1"/>
</dbReference>
<dbReference type="PANTHER" id="PTHR44845:SF7">
    <property type="entry name" value="PLIPASTATIN SYNTHASE SUBUNIT D"/>
    <property type="match status" value="1"/>
</dbReference>
<feature type="domain" description="AMP-dependent synthetase/ligase" evidence="3">
    <location>
        <begin position="2"/>
        <end position="75"/>
    </location>
</feature>
<keyword evidence="2" id="KW-0597">Phosphoprotein</keyword>